<dbReference type="InParanoid" id="A0A251T130"/>
<proteinExistence type="predicted"/>
<reference evidence="2" key="1">
    <citation type="journal article" date="2017" name="Nature">
        <title>The sunflower genome provides insights into oil metabolism, flowering and Asterid evolution.</title>
        <authorList>
            <person name="Badouin H."/>
            <person name="Gouzy J."/>
            <person name="Grassa C.J."/>
            <person name="Murat F."/>
            <person name="Staton S.E."/>
            <person name="Cottret L."/>
            <person name="Lelandais-Briere C."/>
            <person name="Owens G.L."/>
            <person name="Carrere S."/>
            <person name="Mayjonade B."/>
            <person name="Legrand L."/>
            <person name="Gill N."/>
            <person name="Kane N.C."/>
            <person name="Bowers J.E."/>
            <person name="Hubner S."/>
            <person name="Bellec A."/>
            <person name="Berard A."/>
            <person name="Berges H."/>
            <person name="Blanchet N."/>
            <person name="Boniface M.C."/>
            <person name="Brunel D."/>
            <person name="Catrice O."/>
            <person name="Chaidir N."/>
            <person name="Claudel C."/>
            <person name="Donnadieu C."/>
            <person name="Faraut T."/>
            <person name="Fievet G."/>
            <person name="Helmstetter N."/>
            <person name="King M."/>
            <person name="Knapp S.J."/>
            <person name="Lai Z."/>
            <person name="Le Paslier M.C."/>
            <person name="Lippi Y."/>
            <person name="Lorenzon L."/>
            <person name="Mandel J.R."/>
            <person name="Marage G."/>
            <person name="Marchand G."/>
            <person name="Marquand E."/>
            <person name="Bret-Mestries E."/>
            <person name="Morien E."/>
            <person name="Nambeesan S."/>
            <person name="Nguyen T."/>
            <person name="Pegot-Espagnet P."/>
            <person name="Pouilly N."/>
            <person name="Raftis F."/>
            <person name="Sallet E."/>
            <person name="Schiex T."/>
            <person name="Thomas J."/>
            <person name="Vandecasteele C."/>
            <person name="Vares D."/>
            <person name="Vear F."/>
            <person name="Vautrin S."/>
            <person name="Crespi M."/>
            <person name="Mangin B."/>
            <person name="Burke J.M."/>
            <person name="Salse J."/>
            <person name="Munos S."/>
            <person name="Vincourt P."/>
            <person name="Rieseberg L.H."/>
            <person name="Langlade N.B."/>
        </authorList>
    </citation>
    <scope>NUCLEOTIDE SEQUENCE [LARGE SCALE GENOMIC DNA]</scope>
    <source>
        <strain evidence="2">cv. SF193</strain>
    </source>
</reference>
<protein>
    <submittedName>
        <fullName evidence="1">Uncharacterized protein</fullName>
    </submittedName>
</protein>
<gene>
    <name evidence="1" type="ORF">HannXRQ_Chr12g0364731</name>
</gene>
<dbReference type="EMBL" id="CM007901">
    <property type="protein sequence ID" value="OTG04654.1"/>
    <property type="molecule type" value="Genomic_DNA"/>
</dbReference>
<accession>A0A251T130</accession>
<dbReference type="AlphaFoldDB" id="A0A251T130"/>
<evidence type="ECO:0000313" key="1">
    <source>
        <dbReference type="EMBL" id="OTG04654.1"/>
    </source>
</evidence>
<evidence type="ECO:0000313" key="2">
    <source>
        <dbReference type="Proteomes" id="UP000215914"/>
    </source>
</evidence>
<keyword evidence="2" id="KW-1185">Reference proteome</keyword>
<sequence length="77" mass="8515">MSSDLFLHLSNSAPMFSVLFSSDVLLLSISKELDLQRVRDGGCDVVVARLVNGGRSGGGRMWWWWWQDGVVVARCSG</sequence>
<organism evidence="1 2">
    <name type="scientific">Helianthus annuus</name>
    <name type="common">Common sunflower</name>
    <dbReference type="NCBI Taxonomy" id="4232"/>
    <lineage>
        <taxon>Eukaryota</taxon>
        <taxon>Viridiplantae</taxon>
        <taxon>Streptophyta</taxon>
        <taxon>Embryophyta</taxon>
        <taxon>Tracheophyta</taxon>
        <taxon>Spermatophyta</taxon>
        <taxon>Magnoliopsida</taxon>
        <taxon>eudicotyledons</taxon>
        <taxon>Gunneridae</taxon>
        <taxon>Pentapetalae</taxon>
        <taxon>asterids</taxon>
        <taxon>campanulids</taxon>
        <taxon>Asterales</taxon>
        <taxon>Asteraceae</taxon>
        <taxon>Asteroideae</taxon>
        <taxon>Heliantheae alliance</taxon>
        <taxon>Heliantheae</taxon>
        <taxon>Helianthus</taxon>
    </lineage>
</organism>
<name>A0A251T130_HELAN</name>
<dbReference type="Proteomes" id="UP000215914">
    <property type="component" value="Chromosome 12"/>
</dbReference>